<accession>A0A918PW11</accession>
<evidence type="ECO:0000256" key="5">
    <source>
        <dbReference type="ARBA" id="ARBA00023237"/>
    </source>
</evidence>
<evidence type="ECO:0000256" key="1">
    <source>
        <dbReference type="ARBA" id="ARBA00004442"/>
    </source>
</evidence>
<dbReference type="GO" id="GO:0009279">
    <property type="term" value="C:cell outer membrane"/>
    <property type="evidence" value="ECO:0007669"/>
    <property type="project" value="UniProtKB-SubCell"/>
</dbReference>
<dbReference type="InterPro" id="IPR033985">
    <property type="entry name" value="SusD-like_N"/>
</dbReference>
<evidence type="ECO:0000313" key="9">
    <source>
        <dbReference type="Proteomes" id="UP000619457"/>
    </source>
</evidence>
<reference evidence="8" key="2">
    <citation type="submission" date="2020-09" db="EMBL/GenBank/DDBJ databases">
        <authorList>
            <person name="Sun Q."/>
            <person name="Kim S."/>
        </authorList>
    </citation>
    <scope>NUCLEOTIDE SEQUENCE</scope>
    <source>
        <strain evidence="8">KCTC 12368</strain>
    </source>
</reference>
<dbReference type="RefSeq" id="WP_018473424.1">
    <property type="nucleotide sequence ID" value="NZ_BMWX01000003.1"/>
</dbReference>
<feature type="domain" description="RagB/SusD" evidence="6">
    <location>
        <begin position="323"/>
        <end position="591"/>
    </location>
</feature>
<keyword evidence="3" id="KW-0732">Signal</keyword>
<name>A0A918PW11_9BACT</name>
<dbReference type="Gene3D" id="1.25.40.390">
    <property type="match status" value="1"/>
</dbReference>
<protein>
    <recommendedName>
        <fullName evidence="10">Starch-binding associating with outer membrane</fullName>
    </recommendedName>
</protein>
<dbReference type="AlphaFoldDB" id="A0A918PW11"/>
<dbReference type="Pfam" id="PF07980">
    <property type="entry name" value="SusD_RagB"/>
    <property type="match status" value="1"/>
</dbReference>
<evidence type="ECO:0000313" key="8">
    <source>
        <dbReference type="EMBL" id="GGZ25124.1"/>
    </source>
</evidence>
<sequence length="591" mass="68011">MKFNIKIYLIILLTCVMQWGCQDEFLERYPLDEISSETYWKSENDLKNYNNGFYDKVMTDENYPILRGLSISGVRYSGGIWWDDEFSDNLAPTVERTIDFVKVRTGYHVVENNPRLQGYKGWDLVRSVNFGLENYDRAEIQEEIKNRYKGEARLFRGWFYADKVSRFGDVQWIDKVLNIDSEELYGERDDREFVMDKVLEDLDYAIATLPEDWGTGENPGRLDKWGALAVKSRICLFEGTWRKYHGGSDAEFWLSESVKASQELMEKGGFSLYSTGDPLNDYRYSLSSTTQEGNPEAIYWRKYEAPFNGHFASRLFFNYNGGATKSFVDDVLCEDGLPISLSPLYQGDETIETTFVNRDPRLGQCVLNPADAKRLNYANDTINTYPRITGQNGGRNKSNTGFHVVKYWNAEDEQRPRNQHIASPACLRLGEVLLNFAEAKAELGTISQGDLDISINLLRDRVAMPHLGMNPPIDPRYAEDGISPLLVEIRRERRVELFIEGHRYHDLRRWKQGKKLEAPDLGIRWDAAAQVRYPVPGGLVQVTEVNGIPYIDVRKGTPFYPSIFDESKHYLWPLPISATSENPNLGQNPNW</sequence>
<dbReference type="Proteomes" id="UP000619457">
    <property type="component" value="Unassembled WGS sequence"/>
</dbReference>
<keyword evidence="4" id="KW-0472">Membrane</keyword>
<evidence type="ECO:0000256" key="3">
    <source>
        <dbReference type="ARBA" id="ARBA00022729"/>
    </source>
</evidence>
<dbReference type="InterPro" id="IPR011990">
    <property type="entry name" value="TPR-like_helical_dom_sf"/>
</dbReference>
<feature type="domain" description="SusD-like N-terminal" evidence="7">
    <location>
        <begin position="122"/>
        <end position="236"/>
    </location>
</feature>
<keyword evidence="9" id="KW-1185">Reference proteome</keyword>
<comment type="subcellular location">
    <subcellularLocation>
        <location evidence="1">Cell outer membrane</location>
    </subcellularLocation>
</comment>
<dbReference type="EMBL" id="BMWX01000003">
    <property type="protein sequence ID" value="GGZ25124.1"/>
    <property type="molecule type" value="Genomic_DNA"/>
</dbReference>
<evidence type="ECO:0000259" key="6">
    <source>
        <dbReference type="Pfam" id="PF07980"/>
    </source>
</evidence>
<proteinExistence type="inferred from homology"/>
<evidence type="ECO:0000256" key="2">
    <source>
        <dbReference type="ARBA" id="ARBA00006275"/>
    </source>
</evidence>
<reference evidence="8" key="1">
    <citation type="journal article" date="2014" name="Int. J. Syst. Evol. Microbiol.">
        <title>Complete genome sequence of Corynebacterium casei LMG S-19264T (=DSM 44701T), isolated from a smear-ripened cheese.</title>
        <authorList>
            <consortium name="US DOE Joint Genome Institute (JGI-PGF)"/>
            <person name="Walter F."/>
            <person name="Albersmeier A."/>
            <person name="Kalinowski J."/>
            <person name="Ruckert C."/>
        </authorList>
    </citation>
    <scope>NUCLEOTIDE SEQUENCE</scope>
    <source>
        <strain evidence="8">KCTC 12368</strain>
    </source>
</reference>
<evidence type="ECO:0000256" key="4">
    <source>
        <dbReference type="ARBA" id="ARBA00023136"/>
    </source>
</evidence>
<gene>
    <name evidence="8" type="ORF">GCM10007049_17000</name>
</gene>
<dbReference type="SUPFAM" id="SSF48452">
    <property type="entry name" value="TPR-like"/>
    <property type="match status" value="1"/>
</dbReference>
<comment type="similarity">
    <text evidence="2">Belongs to the SusD family.</text>
</comment>
<dbReference type="InterPro" id="IPR012944">
    <property type="entry name" value="SusD_RagB_dom"/>
</dbReference>
<organism evidence="8 9">
    <name type="scientific">Echinicola pacifica</name>
    <dbReference type="NCBI Taxonomy" id="346377"/>
    <lineage>
        <taxon>Bacteria</taxon>
        <taxon>Pseudomonadati</taxon>
        <taxon>Bacteroidota</taxon>
        <taxon>Cytophagia</taxon>
        <taxon>Cytophagales</taxon>
        <taxon>Cyclobacteriaceae</taxon>
        <taxon>Echinicola</taxon>
    </lineage>
</organism>
<comment type="caution">
    <text evidence="8">The sequence shown here is derived from an EMBL/GenBank/DDBJ whole genome shotgun (WGS) entry which is preliminary data.</text>
</comment>
<dbReference type="Pfam" id="PF14322">
    <property type="entry name" value="SusD-like_3"/>
    <property type="match status" value="1"/>
</dbReference>
<evidence type="ECO:0000259" key="7">
    <source>
        <dbReference type="Pfam" id="PF14322"/>
    </source>
</evidence>
<keyword evidence="5" id="KW-0998">Cell outer membrane</keyword>
<evidence type="ECO:0008006" key="10">
    <source>
        <dbReference type="Google" id="ProtNLM"/>
    </source>
</evidence>